<reference evidence="2" key="1">
    <citation type="journal article" date="2019" name="Sci. Rep.">
        <title>Draft genome of Tanacetum cinerariifolium, the natural source of mosquito coil.</title>
        <authorList>
            <person name="Yamashiro T."/>
            <person name="Shiraishi A."/>
            <person name="Satake H."/>
            <person name="Nakayama K."/>
        </authorList>
    </citation>
    <scope>NUCLEOTIDE SEQUENCE</scope>
</reference>
<evidence type="ECO:0000256" key="1">
    <source>
        <dbReference type="SAM" id="MobiDB-lite"/>
    </source>
</evidence>
<accession>A0A699WUB8</accession>
<name>A0A699WUB8_TANCI</name>
<proteinExistence type="predicted"/>
<feature type="non-terminal residue" evidence="2">
    <location>
        <position position="1"/>
    </location>
</feature>
<protein>
    <submittedName>
        <fullName evidence="2">Uncharacterized protein</fullName>
    </submittedName>
</protein>
<sequence>WRWHGPAGAHLPQACRGPRLPPSYTARERRIRGRLLGPAVAVAGQRPGAVGRPAARHGQAAAVCGARSRWRSQPVAGAQSAPAKVSGPGFYRHYQADFHHRMGRVDGQKSRPAG</sequence>
<comment type="caution">
    <text evidence="2">The sequence shown here is derived from an EMBL/GenBank/DDBJ whole genome shotgun (WGS) entry which is preliminary data.</text>
</comment>
<dbReference type="EMBL" id="BKCJ011767114">
    <property type="protein sequence ID" value="GFD51215.1"/>
    <property type="molecule type" value="Genomic_DNA"/>
</dbReference>
<dbReference type="AlphaFoldDB" id="A0A699WUB8"/>
<feature type="non-terminal residue" evidence="2">
    <location>
        <position position="114"/>
    </location>
</feature>
<evidence type="ECO:0000313" key="2">
    <source>
        <dbReference type="EMBL" id="GFD51215.1"/>
    </source>
</evidence>
<organism evidence="2">
    <name type="scientific">Tanacetum cinerariifolium</name>
    <name type="common">Dalmatian daisy</name>
    <name type="synonym">Chrysanthemum cinerariifolium</name>
    <dbReference type="NCBI Taxonomy" id="118510"/>
    <lineage>
        <taxon>Eukaryota</taxon>
        <taxon>Viridiplantae</taxon>
        <taxon>Streptophyta</taxon>
        <taxon>Embryophyta</taxon>
        <taxon>Tracheophyta</taxon>
        <taxon>Spermatophyta</taxon>
        <taxon>Magnoliopsida</taxon>
        <taxon>eudicotyledons</taxon>
        <taxon>Gunneridae</taxon>
        <taxon>Pentapetalae</taxon>
        <taxon>asterids</taxon>
        <taxon>campanulids</taxon>
        <taxon>Asterales</taxon>
        <taxon>Asteraceae</taxon>
        <taxon>Asteroideae</taxon>
        <taxon>Anthemideae</taxon>
        <taxon>Anthemidinae</taxon>
        <taxon>Tanacetum</taxon>
    </lineage>
</organism>
<feature type="region of interest" description="Disordered" evidence="1">
    <location>
        <begin position="1"/>
        <end position="22"/>
    </location>
</feature>
<gene>
    <name evidence="2" type="ORF">Tci_923184</name>
</gene>